<gene>
    <name evidence="4" type="ORF">OUY22_06715</name>
</gene>
<dbReference type="Gene3D" id="1.10.600.10">
    <property type="entry name" value="Farnesyl Diphosphate Synthase"/>
    <property type="match status" value="1"/>
</dbReference>
<comment type="similarity">
    <text evidence="3">Belongs to the FPP/GGPP synthase family.</text>
</comment>
<evidence type="ECO:0000256" key="1">
    <source>
        <dbReference type="ARBA" id="ARBA00022723"/>
    </source>
</evidence>
<dbReference type="Proteomes" id="UP001144036">
    <property type="component" value="Unassembled WGS sequence"/>
</dbReference>
<accession>A0ABT4S7Q3</accession>
<keyword evidence="5" id="KW-1185">Reference proteome</keyword>
<dbReference type="PROSITE" id="PS00723">
    <property type="entry name" value="POLYPRENYL_SYNTHASE_1"/>
    <property type="match status" value="1"/>
</dbReference>
<protein>
    <submittedName>
        <fullName evidence="4">Polyprenyl synthetase family protein</fullName>
    </submittedName>
</protein>
<sequence>MDAAEWDIPPADEVIVRCRRLFEPALREAVSALHPWSARMASFTLGWADAHGRPYEGNVGKSVRPAIALLCAEAAGADAASAVPAAVAVELVHAFSLVHDDIIDLDERRRHRPALWKAYGTGPALLAGDALLALAVAQLAGSAEAMPYLSSALMELVQGQTADMAFEDRPWRGPGAVTVDEYTEMTLGKTGGLLGAAAATGVVLGGGAELAPRMWRMGRELGVAFQLADDILGIWGDPTVTGKPADSDLRRGKKTYPVLAALATDGAAARDLAALLAAGAADDEAVRHAARLVEEAGGRAEAEALADHYLSSALDTMDACLPDAADLRALCGSLIDRIH</sequence>
<organism evidence="4 5">
    <name type="scientific">Nonomuraea corallina</name>
    <dbReference type="NCBI Taxonomy" id="2989783"/>
    <lineage>
        <taxon>Bacteria</taxon>
        <taxon>Bacillati</taxon>
        <taxon>Actinomycetota</taxon>
        <taxon>Actinomycetes</taxon>
        <taxon>Streptosporangiales</taxon>
        <taxon>Streptosporangiaceae</taxon>
        <taxon>Nonomuraea</taxon>
    </lineage>
</organism>
<comment type="caution">
    <text evidence="4">The sequence shown here is derived from an EMBL/GenBank/DDBJ whole genome shotgun (WGS) entry which is preliminary data.</text>
</comment>
<keyword evidence="2" id="KW-0460">Magnesium</keyword>
<proteinExistence type="inferred from homology"/>
<evidence type="ECO:0000313" key="5">
    <source>
        <dbReference type="Proteomes" id="UP001144036"/>
    </source>
</evidence>
<dbReference type="PANTHER" id="PTHR12001:SF86">
    <property type="entry name" value="GERANYLGERANYL DIPHOSPHATE SYNTHASE"/>
    <property type="match status" value="1"/>
</dbReference>
<dbReference type="RefSeq" id="WP_270153912.1">
    <property type="nucleotide sequence ID" value="NZ_JAPNNL010000016.1"/>
</dbReference>
<keyword evidence="1" id="KW-0479">Metal-binding</keyword>
<dbReference type="SFLD" id="SFLDS00005">
    <property type="entry name" value="Isoprenoid_Synthase_Type_I"/>
    <property type="match status" value="1"/>
</dbReference>
<dbReference type="EMBL" id="JAPNNL010000016">
    <property type="protein sequence ID" value="MDA0633108.1"/>
    <property type="molecule type" value="Genomic_DNA"/>
</dbReference>
<dbReference type="InterPro" id="IPR008949">
    <property type="entry name" value="Isoprenoid_synthase_dom_sf"/>
</dbReference>
<dbReference type="SUPFAM" id="SSF48576">
    <property type="entry name" value="Terpenoid synthases"/>
    <property type="match status" value="1"/>
</dbReference>
<dbReference type="PROSITE" id="PS00444">
    <property type="entry name" value="POLYPRENYL_SYNTHASE_2"/>
    <property type="match status" value="1"/>
</dbReference>
<dbReference type="InterPro" id="IPR033749">
    <property type="entry name" value="Polyprenyl_synt_CS"/>
</dbReference>
<dbReference type="Pfam" id="PF00348">
    <property type="entry name" value="polyprenyl_synt"/>
    <property type="match status" value="1"/>
</dbReference>
<name>A0ABT4S7Q3_9ACTN</name>
<evidence type="ECO:0000256" key="2">
    <source>
        <dbReference type="ARBA" id="ARBA00022842"/>
    </source>
</evidence>
<reference evidence="4" key="1">
    <citation type="submission" date="2022-11" db="EMBL/GenBank/DDBJ databases">
        <title>Nonomuraea corallina sp. nov., a new species of the genus Nonomuraea isolated from sea side sediment in Thai sea.</title>
        <authorList>
            <person name="Ngamcharungchit C."/>
            <person name="Matsumoto A."/>
            <person name="Suriyachadkun C."/>
            <person name="Panbangred W."/>
            <person name="Inahashi Y."/>
            <person name="Intra B."/>
        </authorList>
    </citation>
    <scope>NUCLEOTIDE SEQUENCE</scope>
    <source>
        <strain evidence="4">MCN248</strain>
    </source>
</reference>
<dbReference type="InterPro" id="IPR000092">
    <property type="entry name" value="Polyprenyl_synt"/>
</dbReference>
<dbReference type="PANTHER" id="PTHR12001">
    <property type="entry name" value="GERANYLGERANYL PYROPHOSPHATE SYNTHASE"/>
    <property type="match status" value="1"/>
</dbReference>
<evidence type="ECO:0000256" key="3">
    <source>
        <dbReference type="RuleBase" id="RU004466"/>
    </source>
</evidence>
<keyword evidence="3" id="KW-0808">Transferase</keyword>
<evidence type="ECO:0000313" key="4">
    <source>
        <dbReference type="EMBL" id="MDA0633108.1"/>
    </source>
</evidence>